<feature type="region of interest" description="Disordered" evidence="1">
    <location>
        <begin position="31"/>
        <end position="79"/>
    </location>
</feature>
<dbReference type="AlphaFoldDB" id="A0A392QU77"/>
<dbReference type="EMBL" id="LXQA010162411">
    <property type="protein sequence ID" value="MCI27931.1"/>
    <property type="molecule type" value="Genomic_DNA"/>
</dbReference>
<evidence type="ECO:0000313" key="3">
    <source>
        <dbReference type="Proteomes" id="UP000265520"/>
    </source>
</evidence>
<dbReference type="Proteomes" id="UP000265520">
    <property type="component" value="Unassembled WGS sequence"/>
</dbReference>
<organism evidence="2 3">
    <name type="scientific">Trifolium medium</name>
    <dbReference type="NCBI Taxonomy" id="97028"/>
    <lineage>
        <taxon>Eukaryota</taxon>
        <taxon>Viridiplantae</taxon>
        <taxon>Streptophyta</taxon>
        <taxon>Embryophyta</taxon>
        <taxon>Tracheophyta</taxon>
        <taxon>Spermatophyta</taxon>
        <taxon>Magnoliopsida</taxon>
        <taxon>eudicotyledons</taxon>
        <taxon>Gunneridae</taxon>
        <taxon>Pentapetalae</taxon>
        <taxon>rosids</taxon>
        <taxon>fabids</taxon>
        <taxon>Fabales</taxon>
        <taxon>Fabaceae</taxon>
        <taxon>Papilionoideae</taxon>
        <taxon>50 kb inversion clade</taxon>
        <taxon>NPAAA clade</taxon>
        <taxon>Hologalegina</taxon>
        <taxon>IRL clade</taxon>
        <taxon>Trifolieae</taxon>
        <taxon>Trifolium</taxon>
    </lineage>
</organism>
<evidence type="ECO:0000256" key="1">
    <source>
        <dbReference type="SAM" id="MobiDB-lite"/>
    </source>
</evidence>
<sequence length="115" mass="13022">MDSLEAQVNKVQEVCDFCQENHPNGYCIPEGTSEEEQAKFMGKPNPYNSGWRNNPNPRWNQNPTQGAQQTQQPRKPSPLEEALNQFVKMSQTKFESIQATVANQGATIKNLENQI</sequence>
<protein>
    <submittedName>
        <fullName evidence="2">Uncharacterized protein</fullName>
    </submittedName>
</protein>
<accession>A0A392QU77</accession>
<evidence type="ECO:0000313" key="2">
    <source>
        <dbReference type="EMBL" id="MCI27931.1"/>
    </source>
</evidence>
<reference evidence="2 3" key="1">
    <citation type="journal article" date="2018" name="Front. Plant Sci.">
        <title>Red Clover (Trifolium pratense) and Zigzag Clover (T. medium) - A Picture of Genomic Similarities and Differences.</title>
        <authorList>
            <person name="Dluhosova J."/>
            <person name="Istvanek J."/>
            <person name="Nedelnik J."/>
            <person name="Repkova J."/>
        </authorList>
    </citation>
    <scope>NUCLEOTIDE SEQUENCE [LARGE SCALE GENOMIC DNA]</scope>
    <source>
        <strain evidence="3">cv. 10/8</strain>
        <tissue evidence="2">Leaf</tissue>
    </source>
</reference>
<feature type="non-terminal residue" evidence="2">
    <location>
        <position position="115"/>
    </location>
</feature>
<feature type="compositionally biased region" description="Low complexity" evidence="1">
    <location>
        <begin position="51"/>
        <end position="73"/>
    </location>
</feature>
<comment type="caution">
    <text evidence="2">The sequence shown here is derived from an EMBL/GenBank/DDBJ whole genome shotgun (WGS) entry which is preliminary data.</text>
</comment>
<name>A0A392QU77_9FABA</name>
<keyword evidence="3" id="KW-1185">Reference proteome</keyword>
<proteinExistence type="predicted"/>